<dbReference type="OrthoDB" id="9932030at2"/>
<dbReference type="EMBL" id="LABY01000398">
    <property type="protein sequence ID" value="KMO27271.1"/>
    <property type="molecule type" value="Genomic_DNA"/>
</dbReference>
<dbReference type="Proteomes" id="UP000035955">
    <property type="component" value="Unassembled WGS sequence"/>
</dbReference>
<evidence type="ECO:0000313" key="2">
    <source>
        <dbReference type="Proteomes" id="UP000035955"/>
    </source>
</evidence>
<protein>
    <submittedName>
        <fullName evidence="1">Uncharacterized protein</fullName>
    </submittedName>
</protein>
<accession>A0A0J6UMM4</accession>
<dbReference type="AlphaFoldDB" id="A0A0J6UMM4"/>
<organism evidence="1 2">
    <name type="scientific">Methylobacterium variabile</name>
    <dbReference type="NCBI Taxonomy" id="298794"/>
    <lineage>
        <taxon>Bacteria</taxon>
        <taxon>Pseudomonadati</taxon>
        <taxon>Pseudomonadota</taxon>
        <taxon>Alphaproteobacteria</taxon>
        <taxon>Hyphomicrobiales</taxon>
        <taxon>Methylobacteriaceae</taxon>
        <taxon>Methylobacterium</taxon>
    </lineage>
</organism>
<name>A0A0J6UMM4_9HYPH</name>
<dbReference type="RefSeq" id="WP_048448593.1">
    <property type="nucleotide sequence ID" value="NZ_LABY01000398.1"/>
</dbReference>
<dbReference type="PATRIC" id="fig|298794.3.peg.5490"/>
<sequence length="146" mass="15727">MGAPFRSGAAVPACATKRSLALARIALATAEQNLDDAVLRLRAGHIRLAPGRRDEDLLRDLTTTVFAKRMALDEARFSALGVDADAWEAAGRRGEPTPNDEDDMGSALHDVLEANWERVVSADEVRGELTFHDDARATLVAGAGYR</sequence>
<reference evidence="1 2" key="1">
    <citation type="submission" date="2015-03" db="EMBL/GenBank/DDBJ databases">
        <title>Genome sequencing of Methylobacterium variabile DSM 16961.</title>
        <authorList>
            <person name="Chaudhry V."/>
            <person name="Patil P.B."/>
        </authorList>
    </citation>
    <scope>NUCLEOTIDE SEQUENCE [LARGE SCALE GENOMIC DNA]</scope>
    <source>
        <strain evidence="1 2">DSM 16961</strain>
    </source>
</reference>
<evidence type="ECO:0000313" key="1">
    <source>
        <dbReference type="EMBL" id="KMO27271.1"/>
    </source>
</evidence>
<keyword evidence="2" id="KW-1185">Reference proteome</keyword>
<proteinExistence type="predicted"/>
<gene>
    <name evidence="1" type="ORF">VQ02_33525</name>
</gene>
<comment type="caution">
    <text evidence="1">The sequence shown here is derived from an EMBL/GenBank/DDBJ whole genome shotgun (WGS) entry which is preliminary data.</text>
</comment>